<proteinExistence type="predicted"/>
<evidence type="ECO:0000256" key="1">
    <source>
        <dbReference type="SAM" id="MobiDB-lite"/>
    </source>
</evidence>
<dbReference type="EMBL" id="JACONT010000010">
    <property type="protein sequence ID" value="MBC3941363.1"/>
    <property type="molecule type" value="Genomic_DNA"/>
</dbReference>
<evidence type="ECO:0000313" key="2">
    <source>
        <dbReference type="EMBL" id="MBC3941363.1"/>
    </source>
</evidence>
<accession>A0ABR7ALN6</accession>
<sequence length="88" mass="9594">MITTGFPHIGLRNSDTGKDADHLLLRKRVKYALSDMGLALEPSIERPIDGASMRREALAPASELLIRMPLPDPPRQRNGTTAAAFALT</sequence>
<evidence type="ECO:0000313" key="3">
    <source>
        <dbReference type="Proteomes" id="UP000597613"/>
    </source>
</evidence>
<dbReference type="RefSeq" id="WP_187503129.1">
    <property type="nucleotide sequence ID" value="NZ_CP162536.1"/>
</dbReference>
<reference evidence="2 3" key="1">
    <citation type="submission" date="2020-08" db="EMBL/GenBank/DDBJ databases">
        <title>Putative novel bacterial strains isolated from necrotic wheat leaf tissues caused by Xanthomonas translucens.</title>
        <authorList>
            <person name="Tambong J.T."/>
        </authorList>
    </citation>
    <scope>NUCLEOTIDE SEQUENCE [LARGE SCALE GENOMIC DNA]</scope>
    <source>
        <strain evidence="3">DOAB 1063</strain>
    </source>
</reference>
<keyword evidence="3" id="KW-1185">Reference proteome</keyword>
<gene>
    <name evidence="2" type="ORF">H8S47_06630</name>
</gene>
<comment type="caution">
    <text evidence="2">The sequence shown here is derived from an EMBL/GenBank/DDBJ whole genome shotgun (WGS) entry which is preliminary data.</text>
</comment>
<feature type="region of interest" description="Disordered" evidence="1">
    <location>
        <begin position="68"/>
        <end position="88"/>
    </location>
</feature>
<name>A0ABR7ALN6_9SPHN</name>
<protein>
    <submittedName>
        <fullName evidence="2">Uncharacterized protein</fullName>
    </submittedName>
</protein>
<dbReference type="Proteomes" id="UP000597613">
    <property type="component" value="Unassembled WGS sequence"/>
</dbReference>
<organism evidence="2 3">
    <name type="scientific">Sphingomonas albertensis</name>
    <dbReference type="NCBI Taxonomy" id="2762591"/>
    <lineage>
        <taxon>Bacteria</taxon>
        <taxon>Pseudomonadati</taxon>
        <taxon>Pseudomonadota</taxon>
        <taxon>Alphaproteobacteria</taxon>
        <taxon>Sphingomonadales</taxon>
        <taxon>Sphingomonadaceae</taxon>
        <taxon>Sphingomonas</taxon>
    </lineage>
</organism>